<dbReference type="EMBL" id="JARKNE010000005">
    <property type="protein sequence ID" value="KAK5833007.1"/>
    <property type="molecule type" value="Genomic_DNA"/>
</dbReference>
<keyword evidence="3" id="KW-1185">Reference proteome</keyword>
<evidence type="ECO:0000256" key="1">
    <source>
        <dbReference type="SAM" id="MobiDB-lite"/>
    </source>
</evidence>
<feature type="compositionally biased region" description="Polar residues" evidence="1">
    <location>
        <begin position="75"/>
        <end position="85"/>
    </location>
</feature>
<gene>
    <name evidence="2" type="ORF">PVK06_016816</name>
</gene>
<protein>
    <submittedName>
        <fullName evidence="2">Uncharacterized protein</fullName>
    </submittedName>
</protein>
<feature type="compositionally biased region" description="Acidic residues" evidence="1">
    <location>
        <begin position="109"/>
        <end position="118"/>
    </location>
</feature>
<dbReference type="Proteomes" id="UP001358586">
    <property type="component" value="Chromosome 5"/>
</dbReference>
<reference evidence="2 3" key="1">
    <citation type="submission" date="2023-03" db="EMBL/GenBank/DDBJ databases">
        <title>WGS of Gossypium arboreum.</title>
        <authorList>
            <person name="Yu D."/>
        </authorList>
    </citation>
    <scope>NUCLEOTIDE SEQUENCE [LARGE SCALE GENOMIC DNA]</scope>
    <source>
        <tissue evidence="2">Leaf</tissue>
    </source>
</reference>
<evidence type="ECO:0000313" key="2">
    <source>
        <dbReference type="EMBL" id="KAK5833007.1"/>
    </source>
</evidence>
<organism evidence="2 3">
    <name type="scientific">Gossypium arboreum</name>
    <name type="common">Tree cotton</name>
    <name type="synonym">Gossypium nanking</name>
    <dbReference type="NCBI Taxonomy" id="29729"/>
    <lineage>
        <taxon>Eukaryota</taxon>
        <taxon>Viridiplantae</taxon>
        <taxon>Streptophyta</taxon>
        <taxon>Embryophyta</taxon>
        <taxon>Tracheophyta</taxon>
        <taxon>Spermatophyta</taxon>
        <taxon>Magnoliopsida</taxon>
        <taxon>eudicotyledons</taxon>
        <taxon>Gunneridae</taxon>
        <taxon>Pentapetalae</taxon>
        <taxon>rosids</taxon>
        <taxon>malvids</taxon>
        <taxon>Malvales</taxon>
        <taxon>Malvaceae</taxon>
        <taxon>Malvoideae</taxon>
        <taxon>Gossypium</taxon>
    </lineage>
</organism>
<feature type="region of interest" description="Disordered" evidence="1">
    <location>
        <begin position="1"/>
        <end position="23"/>
    </location>
</feature>
<feature type="compositionally biased region" description="Basic and acidic residues" evidence="1">
    <location>
        <begin position="60"/>
        <end position="71"/>
    </location>
</feature>
<feature type="compositionally biased region" description="Basic and acidic residues" evidence="1">
    <location>
        <begin position="1"/>
        <end position="12"/>
    </location>
</feature>
<proteinExistence type="predicted"/>
<feature type="compositionally biased region" description="Acidic residues" evidence="1">
    <location>
        <begin position="144"/>
        <end position="154"/>
    </location>
</feature>
<accession>A0ABR0Q1F0</accession>
<feature type="region of interest" description="Disordered" evidence="1">
    <location>
        <begin position="60"/>
        <end position="87"/>
    </location>
</feature>
<sequence length="154" mass="17571">MKRWDWRDEQRTQRGNQWHQQRLRDQWSDVGEVEYGGYDWPQVKSIGLDSFGRLNQMKKLADGEKKEDRSGCRGSLQTPENSNYGGCSYNVPIPCHHLEIHPEVLATTEDGDEGSDNEGSDKEGFDSEDLSDPDLDDIPKDIDNESPVEGEDID</sequence>
<name>A0ABR0Q1F0_GOSAR</name>
<feature type="compositionally biased region" description="Acidic residues" evidence="1">
    <location>
        <begin position="126"/>
        <end position="136"/>
    </location>
</feature>
<comment type="caution">
    <text evidence="2">The sequence shown here is derived from an EMBL/GenBank/DDBJ whole genome shotgun (WGS) entry which is preliminary data.</text>
</comment>
<feature type="region of interest" description="Disordered" evidence="1">
    <location>
        <begin position="102"/>
        <end position="154"/>
    </location>
</feature>
<evidence type="ECO:0000313" key="3">
    <source>
        <dbReference type="Proteomes" id="UP001358586"/>
    </source>
</evidence>